<organism evidence="3 4">
    <name type="scientific">Rhizobium halophytocola</name>
    <dbReference type="NCBI Taxonomy" id="735519"/>
    <lineage>
        <taxon>Bacteria</taxon>
        <taxon>Pseudomonadati</taxon>
        <taxon>Pseudomonadota</taxon>
        <taxon>Alphaproteobacteria</taxon>
        <taxon>Hyphomicrobiales</taxon>
        <taxon>Rhizobiaceae</taxon>
        <taxon>Rhizobium/Agrobacterium group</taxon>
        <taxon>Rhizobium</taxon>
    </lineage>
</organism>
<dbReference type="PANTHER" id="PTHR30189:SF1">
    <property type="entry name" value="LPS-ASSEMBLY PROTEIN LPTD"/>
    <property type="match status" value="1"/>
</dbReference>
<keyword evidence="1" id="KW-0472">Membrane</keyword>
<keyword evidence="1" id="KW-0998">Cell outer membrane</keyword>
<comment type="subcellular location">
    <subcellularLocation>
        <location evidence="1">Cell outer membrane</location>
    </subcellularLocation>
</comment>
<name>A0ABS4DYI5_9HYPH</name>
<comment type="subunit">
    <text evidence="1">Component of the lipopolysaccharide transport and assembly complex.</text>
</comment>
<keyword evidence="1" id="KW-0732">Signal</keyword>
<evidence type="ECO:0000313" key="3">
    <source>
        <dbReference type="EMBL" id="MBP1850746.1"/>
    </source>
</evidence>
<evidence type="ECO:0000313" key="4">
    <source>
        <dbReference type="Proteomes" id="UP000759443"/>
    </source>
</evidence>
<evidence type="ECO:0000259" key="2">
    <source>
        <dbReference type="Pfam" id="PF04453"/>
    </source>
</evidence>
<dbReference type="InterPro" id="IPR050218">
    <property type="entry name" value="LptD"/>
</dbReference>
<dbReference type="InterPro" id="IPR020889">
    <property type="entry name" value="LipoPS_assembly_LptD"/>
</dbReference>
<dbReference type="EMBL" id="JAGGJU010000005">
    <property type="protein sequence ID" value="MBP1850746.1"/>
    <property type="molecule type" value="Genomic_DNA"/>
</dbReference>
<dbReference type="InterPro" id="IPR007543">
    <property type="entry name" value="LptD_C"/>
</dbReference>
<keyword evidence="4" id="KW-1185">Reference proteome</keyword>
<dbReference type="Proteomes" id="UP000759443">
    <property type="component" value="Unassembled WGS sequence"/>
</dbReference>
<dbReference type="HAMAP" id="MF_01411">
    <property type="entry name" value="LPS_assembly_LptD"/>
    <property type="match status" value="1"/>
</dbReference>
<gene>
    <name evidence="1" type="primary">lptD</name>
    <name evidence="3" type="ORF">J2Z17_002183</name>
</gene>
<comment type="function">
    <text evidence="1">Involved in the assembly of lipopolysaccharide (LPS) at the surface of the outer membrane.</text>
</comment>
<dbReference type="PANTHER" id="PTHR30189">
    <property type="entry name" value="LPS-ASSEMBLY PROTEIN"/>
    <property type="match status" value="1"/>
</dbReference>
<evidence type="ECO:0000256" key="1">
    <source>
        <dbReference type="HAMAP-Rule" id="MF_01411"/>
    </source>
</evidence>
<protein>
    <recommendedName>
        <fullName evidence="1">LPS-assembly protein LptD</fullName>
    </recommendedName>
</protein>
<sequence length="725" mass="80537">MLAANELLYDRDNQRITARGAVQINYGGYRMVARQVIYDQKTGRMTALGNIEMVEPSGNRLYADKLDVTDDFANGFINAIRIETTDNTRMAAERGERVNGTDFILYKGVYTACEPCREHPERPPLWQIKAERVIENGTTHTVRLEHAKFELFGHSIATVPAIEVPDYTVKRKSGFLFPTMRTSDNLGFGLTIPYYYVLNNHMDATIKATGFTSQGVLLDGEFRRRFDNGEVTVRAAGIQQMNSDLFDAHTSDSSKDTRGMIASSGKFDINPRWSFGWDVMAQSDNNFARTYELDDYNQRTHVNQLYLTGLGDRNYFDLRGYYFDVQNADTNSELEKQQGVVLPSLDYQYYAPEPVAGGELTANFNLASVSRFDSDIYTVNGVDRYRGLKGNTTRATAEVEWKRSFITPGGLELTPMLAARGDAFSLNMDTPSGYTGDYYDGDAATRGLLTAGLEARYPILMTTANSSHVLEPIVQVYARNDEQHAGQLPNEDAQSLVFNATNLFDSNRFSGYDRVEGGTRANVGFRYTGSFDNGIGVRGIFGQSYQLAGLNSYATDDLVKVGSASGLEDDVSDFVGMAAIDLPNGVSVSNNFRLDKDTLDLRRTDSTLTFTNEDLQANLTYTRITAQPEYGFASDNDELQASGSYKLDESWSVFGAMTWDIDSAEISRHGVGISYADECAILSLVYNSERDDDNESASDWSIGARLTFRTLGDVKVGDANVKGYN</sequence>
<dbReference type="Pfam" id="PF04453">
    <property type="entry name" value="LptD"/>
    <property type="match status" value="1"/>
</dbReference>
<accession>A0ABS4DYI5</accession>
<feature type="domain" description="LptD C-terminal" evidence="2">
    <location>
        <begin position="257"/>
        <end position="651"/>
    </location>
</feature>
<comment type="caution">
    <text evidence="1">Lacks conserved residue(s) required for the propagation of feature annotation.</text>
</comment>
<reference evidence="3 4" key="1">
    <citation type="submission" date="2021-03" db="EMBL/GenBank/DDBJ databases">
        <title>Genomic Encyclopedia of Type Strains, Phase IV (KMG-IV): sequencing the most valuable type-strain genomes for metagenomic binning, comparative biology and taxonomic classification.</title>
        <authorList>
            <person name="Goeker M."/>
        </authorList>
    </citation>
    <scope>NUCLEOTIDE SEQUENCE [LARGE SCALE GENOMIC DNA]</scope>
    <source>
        <strain evidence="3 4">DSM 21600</strain>
    </source>
</reference>
<comment type="caution">
    <text evidence="3">The sequence shown here is derived from an EMBL/GenBank/DDBJ whole genome shotgun (WGS) entry which is preliminary data.</text>
</comment>
<proteinExistence type="inferred from homology"/>
<comment type="similarity">
    <text evidence="1">Belongs to the LptD family.</text>
</comment>